<dbReference type="AlphaFoldDB" id="A0A7J2TJJ6"/>
<proteinExistence type="predicted"/>
<accession>A0A7J2TJJ6</accession>
<dbReference type="InterPro" id="IPR007171">
    <property type="entry name" value="DUF371"/>
</dbReference>
<organism evidence="1">
    <name type="scientific">Archaeoglobus fulgidus</name>
    <dbReference type="NCBI Taxonomy" id="2234"/>
    <lineage>
        <taxon>Archaea</taxon>
        <taxon>Methanobacteriati</taxon>
        <taxon>Methanobacteriota</taxon>
        <taxon>Archaeoglobi</taxon>
        <taxon>Archaeoglobales</taxon>
        <taxon>Archaeoglobaceae</taxon>
        <taxon>Archaeoglobus</taxon>
    </lineage>
</organism>
<comment type="caution">
    <text evidence="1">The sequence shown here is derived from an EMBL/GenBank/DDBJ whole genome shotgun (WGS) entry which is preliminary data.</text>
</comment>
<dbReference type="EMBL" id="DSLA01000070">
    <property type="protein sequence ID" value="HEH35386.1"/>
    <property type="molecule type" value="Genomic_DNA"/>
</dbReference>
<dbReference type="Gene3D" id="2.60.120.630">
    <property type="entry name" value="mth639 domain like"/>
    <property type="match status" value="1"/>
</dbReference>
<reference evidence="1" key="1">
    <citation type="journal article" date="2020" name="mSystems">
        <title>Genome- and Community-Level Interaction Insights into Carbon Utilization and Element Cycling Functions of Hydrothermarchaeota in Hydrothermal Sediment.</title>
        <authorList>
            <person name="Zhou Z."/>
            <person name="Liu Y."/>
            <person name="Xu W."/>
            <person name="Pan J."/>
            <person name="Luo Z.H."/>
            <person name="Li M."/>
        </authorList>
    </citation>
    <scope>NUCLEOTIDE SEQUENCE [LARGE SCALE GENOMIC DNA]</scope>
    <source>
        <strain evidence="1">SpSt-26</strain>
    </source>
</reference>
<gene>
    <name evidence="1" type="ORF">ENP88_04415</name>
</gene>
<sequence length="140" mass="15940">MIFEVIAFGHKNITARHYNTLQVTKDREISKRADCVIGVKASMSASEIPEKAKAILRDGRRIKVEIFLPDYGIRDFLFGFGSEKLSLTHERDIVIRKSRFICGRTVLISASKSALEISREIVKLLKDEKTEVRLLFDVEG</sequence>
<evidence type="ECO:0000313" key="1">
    <source>
        <dbReference type="EMBL" id="HEH35386.1"/>
    </source>
</evidence>
<dbReference type="InterPro" id="IPR023131">
    <property type="entry name" value="Mth639-like_dom_sf"/>
</dbReference>
<dbReference type="PANTHER" id="PTHR40696">
    <property type="entry name" value="DUF371 FAMILY PROTEIN"/>
    <property type="match status" value="1"/>
</dbReference>
<protein>
    <submittedName>
        <fullName evidence="1">DUF371 domain-containing protein</fullName>
    </submittedName>
</protein>
<dbReference type="PANTHER" id="PTHR40696:SF1">
    <property type="entry name" value="DUF371 DOMAIN-CONTAINING PROTEIN"/>
    <property type="match status" value="1"/>
</dbReference>
<dbReference type="Pfam" id="PF04027">
    <property type="entry name" value="DUF371"/>
    <property type="match status" value="1"/>
</dbReference>
<name>A0A7J2TJJ6_ARCFL</name>